<sequence>MQRNKLLSQDFSSVINSDLGPLPLPTSQLAPEFLSLNVSDITYLINSCYGFLRFVFLRLRWNNFMFLFFISHISLSSPLDKNKLCSNGLLRPAVSPFSMQEYKRVTFQEGKNFLVLGIKEVIFFFLPRLPALNKFDP</sequence>
<evidence type="ECO:0000313" key="1">
    <source>
        <dbReference type="EMBL" id="ABB75462.1"/>
    </source>
</evidence>
<name>Q2Y709_NITMU</name>
<gene>
    <name evidence="1" type="ordered locus">Nmul_A2169</name>
</gene>
<reference evidence="2" key="1">
    <citation type="submission" date="2005-08" db="EMBL/GenBank/DDBJ databases">
        <title>Complete sequence of chromosome 1 of Nitrosospira multiformis ATCC 25196.</title>
        <authorList>
            <person name="Copeland A."/>
            <person name="Lucas S."/>
            <person name="Lapidus A."/>
            <person name="Barry K."/>
            <person name="Detter J.C."/>
            <person name="Glavina T."/>
            <person name="Hammon N."/>
            <person name="Israni S."/>
            <person name="Pitluck S."/>
            <person name="Chain P."/>
            <person name="Malfatti S."/>
            <person name="Shin M."/>
            <person name="Vergez L."/>
            <person name="Schmutz J."/>
            <person name="Larimer F."/>
            <person name="Land M."/>
            <person name="Hauser L."/>
            <person name="Kyrpides N."/>
            <person name="Lykidis A."/>
            <person name="Richardson P."/>
        </authorList>
    </citation>
    <scope>NUCLEOTIDE SEQUENCE [LARGE SCALE GENOMIC DNA]</scope>
    <source>
        <strain evidence="2">ATCC 25196 / NCIMB 11849 / C 71</strain>
    </source>
</reference>
<dbReference type="Proteomes" id="UP000002718">
    <property type="component" value="Chromosome"/>
</dbReference>
<protein>
    <submittedName>
        <fullName evidence="1">Uncharacterized protein</fullName>
    </submittedName>
</protein>
<proteinExistence type="predicted"/>
<accession>Q2Y709</accession>
<evidence type="ECO:0000313" key="2">
    <source>
        <dbReference type="Proteomes" id="UP000002718"/>
    </source>
</evidence>
<organism evidence="1 2">
    <name type="scientific">Nitrosospira multiformis (strain ATCC 25196 / NCIMB 11849 / C 71)</name>
    <dbReference type="NCBI Taxonomy" id="323848"/>
    <lineage>
        <taxon>Bacteria</taxon>
        <taxon>Pseudomonadati</taxon>
        <taxon>Pseudomonadota</taxon>
        <taxon>Betaproteobacteria</taxon>
        <taxon>Nitrosomonadales</taxon>
        <taxon>Nitrosomonadaceae</taxon>
        <taxon>Nitrosospira</taxon>
    </lineage>
</organism>
<dbReference type="HOGENOM" id="CLU_1863066_0_0_4"/>
<reference evidence="1 2" key="2">
    <citation type="journal article" date="2008" name="Appl. Environ. Microbiol.">
        <title>Complete genome sequence of Nitrosospira multiformis, an ammonia-oxidizing bacterium from the soil environment.</title>
        <authorList>
            <person name="Norton J.M."/>
            <person name="Klotz M.G."/>
            <person name="Stein L.Y."/>
            <person name="Arp D.J."/>
            <person name="Bottomley P.J."/>
            <person name="Chain P.S."/>
            <person name="Hauser L.J."/>
            <person name="Land M.L."/>
            <person name="Larimer F.W."/>
            <person name="Shin M.W."/>
            <person name="Starkenburg S.R."/>
        </authorList>
    </citation>
    <scope>NUCLEOTIDE SEQUENCE [LARGE SCALE GENOMIC DNA]</scope>
    <source>
        <strain evidence="2">ATCC 25196 / NCIMB 11849 / C 71</strain>
    </source>
</reference>
<dbReference type="EMBL" id="CP000103">
    <property type="protein sequence ID" value="ABB75462.1"/>
    <property type="molecule type" value="Genomic_DNA"/>
</dbReference>
<keyword evidence="2" id="KW-1185">Reference proteome</keyword>
<dbReference type="KEGG" id="nmu:Nmul_A2169"/>
<dbReference type="AlphaFoldDB" id="Q2Y709"/>